<reference evidence="1" key="1">
    <citation type="submission" date="2019-10" db="EMBL/GenBank/DDBJ databases">
        <title>Conservation and host-specific expression of non-tandemly repeated heterogenous ribosome RNA gene in arbuscular mycorrhizal fungi.</title>
        <authorList>
            <person name="Maeda T."/>
            <person name="Kobayashi Y."/>
            <person name="Nakagawa T."/>
            <person name="Ezawa T."/>
            <person name="Yamaguchi K."/>
            <person name="Bino T."/>
            <person name="Nishimoto Y."/>
            <person name="Shigenobu S."/>
            <person name="Kawaguchi M."/>
        </authorList>
    </citation>
    <scope>NUCLEOTIDE SEQUENCE</scope>
    <source>
        <strain evidence="1">HR1</strain>
    </source>
</reference>
<gene>
    <name evidence="1" type="ORF">RCL2_002956900</name>
</gene>
<accession>A0A8H3R534</accession>
<dbReference type="EMBL" id="BLAL01000319">
    <property type="protein sequence ID" value="GET03223.1"/>
    <property type="molecule type" value="Genomic_DNA"/>
</dbReference>
<proteinExistence type="predicted"/>
<sequence length="106" mass="12185">MDDKVSEESEFAGPWITRKEITSKKAKLLLNGLHNGFSKVSDIKITDQELATFGPNINEMFQEINDVCISRLSDIDLTKKERSNEFGKRVKIERVVTQIKICREKL</sequence>
<name>A0A8H3R534_9GLOM</name>
<comment type="caution">
    <text evidence="1">The sequence shown here is derived from an EMBL/GenBank/DDBJ whole genome shotgun (WGS) entry which is preliminary data.</text>
</comment>
<protein>
    <submittedName>
        <fullName evidence="1">Uncharacterized protein</fullName>
    </submittedName>
</protein>
<dbReference type="AlphaFoldDB" id="A0A8H3R534"/>
<organism evidence="1 2">
    <name type="scientific">Rhizophagus clarus</name>
    <dbReference type="NCBI Taxonomy" id="94130"/>
    <lineage>
        <taxon>Eukaryota</taxon>
        <taxon>Fungi</taxon>
        <taxon>Fungi incertae sedis</taxon>
        <taxon>Mucoromycota</taxon>
        <taxon>Glomeromycotina</taxon>
        <taxon>Glomeromycetes</taxon>
        <taxon>Glomerales</taxon>
        <taxon>Glomeraceae</taxon>
        <taxon>Rhizophagus</taxon>
    </lineage>
</organism>
<evidence type="ECO:0000313" key="2">
    <source>
        <dbReference type="Proteomes" id="UP000615446"/>
    </source>
</evidence>
<evidence type="ECO:0000313" key="1">
    <source>
        <dbReference type="EMBL" id="GET03223.1"/>
    </source>
</evidence>
<dbReference type="Proteomes" id="UP000615446">
    <property type="component" value="Unassembled WGS sequence"/>
</dbReference>